<evidence type="ECO:0000256" key="3">
    <source>
        <dbReference type="SAM" id="Phobius"/>
    </source>
</evidence>
<dbReference type="InterPro" id="IPR053894">
    <property type="entry name" value="OAF_N"/>
</dbReference>
<comment type="similarity">
    <text evidence="1">Belongs to the OAF family.</text>
</comment>
<dbReference type="Proteomes" id="UP001239994">
    <property type="component" value="Unassembled WGS sequence"/>
</dbReference>
<comment type="caution">
    <text evidence="6">The sequence shown here is derived from an EMBL/GenBank/DDBJ whole genome shotgun (WGS) entry which is preliminary data.</text>
</comment>
<sequence length="276" mass="31184">INFPESFFVMSSRDLLPISLQIPFVIVAILFSISACSELKVLVRLKDGQITQELLEADSERDIITLEFKQGDGALITFLADFKRNVKVLRALVLGEPERGQTQYQALCFITTLQHGDIIPSEAMARLRQKNPHVVRIAEEKRGMERMSMNVAVNLTLSWYLSSHIRNVCRDARDLILTRQQDVRLWLEKGVEGSVFQNLAGTGAGLQDCGSAPDAQQPCTCSYDLRLEWYPCALKYCRGHSPGSGPHRCGIRSCSKGYRFDFRTPHRQLCMWDEGS</sequence>
<evidence type="ECO:0000256" key="1">
    <source>
        <dbReference type="ARBA" id="ARBA00005786"/>
    </source>
</evidence>
<organism evidence="6 7">
    <name type="scientific">Electrophorus voltai</name>
    <dbReference type="NCBI Taxonomy" id="2609070"/>
    <lineage>
        <taxon>Eukaryota</taxon>
        <taxon>Metazoa</taxon>
        <taxon>Chordata</taxon>
        <taxon>Craniata</taxon>
        <taxon>Vertebrata</taxon>
        <taxon>Euteleostomi</taxon>
        <taxon>Actinopterygii</taxon>
        <taxon>Neopterygii</taxon>
        <taxon>Teleostei</taxon>
        <taxon>Ostariophysi</taxon>
        <taxon>Gymnotiformes</taxon>
        <taxon>Gymnotoidei</taxon>
        <taxon>Gymnotidae</taxon>
        <taxon>Electrophorus</taxon>
    </lineage>
</organism>
<dbReference type="InterPro" id="IPR053897">
    <property type="entry name" value="Oaf_C"/>
</dbReference>
<keyword evidence="7" id="KW-1185">Reference proteome</keyword>
<feature type="non-terminal residue" evidence="6">
    <location>
        <position position="1"/>
    </location>
</feature>
<name>A0AAD9DMV6_9TELE</name>
<dbReference type="AlphaFoldDB" id="A0AAD9DMV6"/>
<gene>
    <name evidence="6" type="ORF">P4O66_016049</name>
</gene>
<keyword evidence="3" id="KW-0812">Transmembrane</keyword>
<feature type="domain" description="Out at first protein BRICHOS-like" evidence="4">
    <location>
        <begin position="37"/>
        <end position="186"/>
    </location>
</feature>
<evidence type="ECO:0000259" key="4">
    <source>
        <dbReference type="Pfam" id="PF14941"/>
    </source>
</evidence>
<evidence type="ECO:0000313" key="6">
    <source>
        <dbReference type="EMBL" id="KAK1787546.1"/>
    </source>
</evidence>
<proteinExistence type="inferred from homology"/>
<evidence type="ECO:0000256" key="2">
    <source>
        <dbReference type="ARBA" id="ARBA00021639"/>
    </source>
</evidence>
<dbReference type="PANTHER" id="PTHR13423">
    <property type="entry name" value="OUT AT FIRST"/>
    <property type="match status" value="1"/>
</dbReference>
<dbReference type="Pfam" id="PF14941">
    <property type="entry name" value="OAF_N"/>
    <property type="match status" value="1"/>
</dbReference>
<evidence type="ECO:0000259" key="5">
    <source>
        <dbReference type="Pfam" id="PF22873"/>
    </source>
</evidence>
<dbReference type="InterPro" id="IPR026315">
    <property type="entry name" value="Oaf"/>
</dbReference>
<dbReference type="PANTHER" id="PTHR13423:SF2">
    <property type="entry name" value="OUT AT FIRST PROTEIN HOMOLOG"/>
    <property type="match status" value="1"/>
</dbReference>
<protein>
    <recommendedName>
        <fullName evidence="2">Out at first protein homolog</fullName>
    </recommendedName>
</protein>
<reference evidence="6" key="1">
    <citation type="submission" date="2023-03" db="EMBL/GenBank/DDBJ databases">
        <title>Electrophorus voltai genome.</title>
        <authorList>
            <person name="Bian C."/>
        </authorList>
    </citation>
    <scope>NUCLEOTIDE SEQUENCE</scope>
    <source>
        <strain evidence="6">CB-2022</strain>
        <tissue evidence="6">Muscle</tissue>
    </source>
</reference>
<accession>A0AAD9DMV6</accession>
<dbReference type="Pfam" id="PF22873">
    <property type="entry name" value="OAF_C"/>
    <property type="match status" value="1"/>
</dbReference>
<dbReference type="EMBL" id="JAROKS010000023">
    <property type="protein sequence ID" value="KAK1787546.1"/>
    <property type="molecule type" value="Genomic_DNA"/>
</dbReference>
<keyword evidence="3" id="KW-1133">Transmembrane helix</keyword>
<feature type="transmembrane region" description="Helical" evidence="3">
    <location>
        <begin position="15"/>
        <end position="36"/>
    </location>
</feature>
<feature type="domain" description="Out at first C-terminal" evidence="5">
    <location>
        <begin position="209"/>
        <end position="274"/>
    </location>
</feature>
<keyword evidence="3" id="KW-0472">Membrane</keyword>
<evidence type="ECO:0000313" key="7">
    <source>
        <dbReference type="Proteomes" id="UP001239994"/>
    </source>
</evidence>